<evidence type="ECO:0000313" key="3">
    <source>
        <dbReference type="Proteomes" id="UP000481360"/>
    </source>
</evidence>
<dbReference type="RefSeq" id="WP_166048791.1">
    <property type="nucleotide sequence ID" value="NZ_JAAMPJ010000006.1"/>
</dbReference>
<dbReference type="AlphaFoldDB" id="A0A7C9VRB6"/>
<keyword evidence="1" id="KW-0732">Signal</keyword>
<protein>
    <recommendedName>
        <fullName evidence="4">SH3 domain-containing protein</fullName>
    </recommendedName>
</protein>
<dbReference type="EMBL" id="JAAMPJ010000006">
    <property type="protein sequence ID" value="NGY61893.1"/>
    <property type="molecule type" value="Genomic_DNA"/>
</dbReference>
<sequence>MSFKRMLALLFSAFFAMSLLTVSHTAQAEPITTAPEFSALEQGTSCVNIGNGDVCIRVGDIVNNRADISVWFTKKAGDPVFVRLAWFPGPRYDEGGFWISAGEVRGYIWRNQLLYDYYCFTGAILMDPPNWLVSINGGTVCR</sequence>
<comment type="caution">
    <text evidence="2">The sequence shown here is derived from an EMBL/GenBank/DDBJ whole genome shotgun (WGS) entry which is preliminary data.</text>
</comment>
<proteinExistence type="predicted"/>
<dbReference type="Proteomes" id="UP000481360">
    <property type="component" value="Unassembled WGS sequence"/>
</dbReference>
<organism evidence="2 3">
    <name type="scientific">Lentzea alba</name>
    <dbReference type="NCBI Taxonomy" id="2714351"/>
    <lineage>
        <taxon>Bacteria</taxon>
        <taxon>Bacillati</taxon>
        <taxon>Actinomycetota</taxon>
        <taxon>Actinomycetes</taxon>
        <taxon>Pseudonocardiales</taxon>
        <taxon>Pseudonocardiaceae</taxon>
        <taxon>Lentzea</taxon>
    </lineage>
</organism>
<feature type="signal peptide" evidence="1">
    <location>
        <begin position="1"/>
        <end position="28"/>
    </location>
</feature>
<accession>A0A7C9VRB6</accession>
<reference evidence="2 3" key="1">
    <citation type="submission" date="2020-03" db="EMBL/GenBank/DDBJ databases">
        <title>Isolation and identification of active actinomycetes.</title>
        <authorList>
            <person name="Sun X."/>
        </authorList>
    </citation>
    <scope>NUCLEOTIDE SEQUENCE [LARGE SCALE GENOMIC DNA]</scope>
    <source>
        <strain evidence="2 3">NEAU-D13</strain>
    </source>
</reference>
<name>A0A7C9VRB6_9PSEU</name>
<feature type="chain" id="PRO_5028931014" description="SH3 domain-containing protein" evidence="1">
    <location>
        <begin position="29"/>
        <end position="142"/>
    </location>
</feature>
<keyword evidence="3" id="KW-1185">Reference proteome</keyword>
<evidence type="ECO:0000313" key="2">
    <source>
        <dbReference type="EMBL" id="NGY61893.1"/>
    </source>
</evidence>
<gene>
    <name evidence="2" type="ORF">G7043_23475</name>
</gene>
<evidence type="ECO:0000256" key="1">
    <source>
        <dbReference type="SAM" id="SignalP"/>
    </source>
</evidence>
<evidence type="ECO:0008006" key="4">
    <source>
        <dbReference type="Google" id="ProtNLM"/>
    </source>
</evidence>